<feature type="region of interest" description="Disordered" evidence="1">
    <location>
        <begin position="72"/>
        <end position="322"/>
    </location>
</feature>
<feature type="compositionally biased region" description="Basic and acidic residues" evidence="1">
    <location>
        <begin position="91"/>
        <end position="110"/>
    </location>
</feature>
<organism evidence="2 3">
    <name type="scientific">Mycetomoellerius zeteki</name>
    <dbReference type="NCBI Taxonomy" id="64791"/>
    <lineage>
        <taxon>Eukaryota</taxon>
        <taxon>Metazoa</taxon>
        <taxon>Ecdysozoa</taxon>
        <taxon>Arthropoda</taxon>
        <taxon>Hexapoda</taxon>
        <taxon>Insecta</taxon>
        <taxon>Pterygota</taxon>
        <taxon>Neoptera</taxon>
        <taxon>Endopterygota</taxon>
        <taxon>Hymenoptera</taxon>
        <taxon>Apocrita</taxon>
        <taxon>Aculeata</taxon>
        <taxon>Formicoidea</taxon>
        <taxon>Formicidae</taxon>
        <taxon>Myrmicinae</taxon>
        <taxon>Mycetomoellerius</taxon>
    </lineage>
</organism>
<dbReference type="AlphaFoldDB" id="A0A151XKP0"/>
<gene>
    <name evidence="2" type="ORF">ALC60_00207</name>
</gene>
<dbReference type="Proteomes" id="UP000075809">
    <property type="component" value="Unassembled WGS sequence"/>
</dbReference>
<feature type="non-terminal residue" evidence="2">
    <location>
        <position position="1"/>
    </location>
</feature>
<evidence type="ECO:0000313" key="3">
    <source>
        <dbReference type="Proteomes" id="UP000075809"/>
    </source>
</evidence>
<name>A0A151XKP0_9HYME</name>
<keyword evidence="3" id="KW-1185">Reference proteome</keyword>
<feature type="compositionally biased region" description="Basic and acidic residues" evidence="1">
    <location>
        <begin position="197"/>
        <end position="236"/>
    </location>
</feature>
<sequence>GMLPMLCAPPERRCLARTVRDDKLHVGQKVGQVYIKVVRHAQGAVKLVDAWRGGSSSKDHFSPCGTSSCRVLRTKTRETEKGTGNEGAGWPRDRGDSRLAEDVPKEDVLRPRPAIAGHPSTSKHDSIEYATSPRPLQSDSSLRDPVDRNGRRGGGRARSSQIGRVGRQRERRTEEGKGNGERREGRWLAGEGIEGCTTEKEGGRKERGIGRGIEREGDREKRIDARREGEEERERETEEQEEEEEEEEEEKEEKEEEEGEEGGGEGGGGGRKDWWSPSRRPPSTDRSPPFPRPSDPAARFYPPHGNPRTEDKNQYERVAISL</sequence>
<feature type="compositionally biased region" description="Basic and acidic residues" evidence="1">
    <location>
        <begin position="141"/>
        <end position="150"/>
    </location>
</feature>
<evidence type="ECO:0000256" key="1">
    <source>
        <dbReference type="SAM" id="MobiDB-lite"/>
    </source>
</evidence>
<accession>A0A151XKP0</accession>
<protein>
    <submittedName>
        <fullName evidence="2">Uncharacterized protein</fullName>
    </submittedName>
</protein>
<proteinExistence type="predicted"/>
<evidence type="ECO:0000313" key="2">
    <source>
        <dbReference type="EMBL" id="KYQ60760.1"/>
    </source>
</evidence>
<feature type="compositionally biased region" description="Basic and acidic residues" evidence="1">
    <location>
        <begin position="167"/>
        <end position="186"/>
    </location>
</feature>
<feature type="compositionally biased region" description="Acidic residues" evidence="1">
    <location>
        <begin position="237"/>
        <end position="263"/>
    </location>
</feature>
<dbReference type="EMBL" id="KQ982045">
    <property type="protein sequence ID" value="KYQ60760.1"/>
    <property type="molecule type" value="Genomic_DNA"/>
</dbReference>
<reference evidence="2 3" key="1">
    <citation type="submission" date="2015-09" db="EMBL/GenBank/DDBJ databases">
        <title>Trachymyrmex zeteki WGS genome.</title>
        <authorList>
            <person name="Nygaard S."/>
            <person name="Hu H."/>
            <person name="Boomsma J."/>
            <person name="Zhang G."/>
        </authorList>
    </citation>
    <scope>NUCLEOTIDE SEQUENCE [LARGE SCALE GENOMIC DNA]</scope>
    <source>
        <strain evidence="2">Tzet28-1</strain>
        <tissue evidence="2">Whole body</tissue>
    </source>
</reference>